<dbReference type="PANTHER" id="PTHR14911:SF13">
    <property type="entry name" value="TRNA (GUANINE(6)-N2)-METHYLTRANSFERASE THUMP3"/>
    <property type="match status" value="1"/>
</dbReference>
<reference evidence="1" key="1">
    <citation type="submission" date="2012-09" db="EMBL/GenBank/DDBJ databases">
        <authorList>
            <person name="Martin A.A."/>
        </authorList>
    </citation>
    <scope>NUCLEOTIDE SEQUENCE</scope>
</reference>
<dbReference type="Proteomes" id="UP000035642">
    <property type="component" value="Unassembled WGS sequence"/>
</dbReference>
<protein>
    <submittedName>
        <fullName evidence="2">THUMP domain-containing protein</fullName>
    </submittedName>
</protein>
<sequence>MLTDFDKPRGMIGLLLNLTKTMFIRDGLVSLAPLTLNGTNISECSSYVHLGRKINMMNDIAPELSRRKRAAWEAFKKHRGCSEENKEHPTPCPPFRFNGSSCRNVCVRNLVATVTCNRAGEKSQHNFSSMDAAKALGGQINNVFGWRADMKNFDMELLLNIRYDCMLVMVALNRESLFKRNTCAFGPTTMRPTMCYCMAALAQPNRGATVVIPVTFNMYLSGIRTN</sequence>
<evidence type="ECO:0000313" key="1">
    <source>
        <dbReference type="Proteomes" id="UP000035642"/>
    </source>
</evidence>
<reference evidence="2" key="2">
    <citation type="submission" date="2017-02" db="UniProtKB">
        <authorList>
            <consortium name="WormBaseParasite"/>
        </authorList>
    </citation>
    <scope>IDENTIFICATION</scope>
</reference>
<evidence type="ECO:0000313" key="2">
    <source>
        <dbReference type="WBParaSite" id="ACAC_0001396801-mRNA-1"/>
    </source>
</evidence>
<dbReference type="AlphaFoldDB" id="A0A0K0DQC9"/>
<dbReference type="GO" id="GO:0016423">
    <property type="term" value="F:tRNA (guanine) methyltransferase activity"/>
    <property type="evidence" value="ECO:0007669"/>
    <property type="project" value="TreeGrafter"/>
</dbReference>
<dbReference type="WBParaSite" id="ACAC_0001396801-mRNA-1">
    <property type="protein sequence ID" value="ACAC_0001396801-mRNA-1"/>
    <property type="gene ID" value="ACAC_0001396801"/>
</dbReference>
<proteinExistence type="predicted"/>
<keyword evidence="1" id="KW-1185">Reference proteome</keyword>
<name>A0A0K0DQC9_ANGCA</name>
<organism evidence="1 2">
    <name type="scientific">Angiostrongylus cantonensis</name>
    <name type="common">Rat lungworm</name>
    <dbReference type="NCBI Taxonomy" id="6313"/>
    <lineage>
        <taxon>Eukaryota</taxon>
        <taxon>Metazoa</taxon>
        <taxon>Ecdysozoa</taxon>
        <taxon>Nematoda</taxon>
        <taxon>Chromadorea</taxon>
        <taxon>Rhabditida</taxon>
        <taxon>Rhabditina</taxon>
        <taxon>Rhabditomorpha</taxon>
        <taxon>Strongyloidea</taxon>
        <taxon>Metastrongylidae</taxon>
        <taxon>Angiostrongylus</taxon>
    </lineage>
</organism>
<dbReference type="SUPFAM" id="SSF143437">
    <property type="entry name" value="THUMP domain-like"/>
    <property type="match status" value="1"/>
</dbReference>
<dbReference type="PANTHER" id="PTHR14911">
    <property type="entry name" value="THUMP DOMAIN-CONTAINING"/>
    <property type="match status" value="1"/>
</dbReference>
<dbReference type="Gene3D" id="3.30.2130.30">
    <property type="match status" value="1"/>
</dbReference>
<dbReference type="GO" id="GO:0030488">
    <property type="term" value="P:tRNA methylation"/>
    <property type="evidence" value="ECO:0007669"/>
    <property type="project" value="TreeGrafter"/>
</dbReference>
<accession>A0A0K0DQC9</accession>